<dbReference type="Proteomes" id="UP001232148">
    <property type="component" value="Unassembled WGS sequence"/>
</dbReference>
<reference evidence="1" key="1">
    <citation type="submission" date="2021-06" db="EMBL/GenBank/DDBJ databases">
        <title>Comparative genomics, transcriptomics and evolutionary studies reveal genomic signatures of adaptation to plant cell wall in hemibiotrophic fungi.</title>
        <authorList>
            <consortium name="DOE Joint Genome Institute"/>
            <person name="Baroncelli R."/>
            <person name="Diaz J.F."/>
            <person name="Benocci T."/>
            <person name="Peng M."/>
            <person name="Battaglia E."/>
            <person name="Haridas S."/>
            <person name="Andreopoulos W."/>
            <person name="Labutti K."/>
            <person name="Pangilinan J."/>
            <person name="Floch G.L."/>
            <person name="Makela M.R."/>
            <person name="Henrissat B."/>
            <person name="Grigoriev I.V."/>
            <person name="Crouch J.A."/>
            <person name="De Vries R.P."/>
            <person name="Sukno S.A."/>
            <person name="Thon M.R."/>
        </authorList>
    </citation>
    <scope>NUCLEOTIDE SEQUENCE</scope>
    <source>
        <strain evidence="1">MAFF235873</strain>
    </source>
</reference>
<organism evidence="1 2">
    <name type="scientific">Colletotrichum zoysiae</name>
    <dbReference type="NCBI Taxonomy" id="1216348"/>
    <lineage>
        <taxon>Eukaryota</taxon>
        <taxon>Fungi</taxon>
        <taxon>Dikarya</taxon>
        <taxon>Ascomycota</taxon>
        <taxon>Pezizomycotina</taxon>
        <taxon>Sordariomycetes</taxon>
        <taxon>Hypocreomycetidae</taxon>
        <taxon>Glomerellales</taxon>
        <taxon>Glomerellaceae</taxon>
        <taxon>Colletotrichum</taxon>
        <taxon>Colletotrichum graminicola species complex</taxon>
    </lineage>
</organism>
<comment type="caution">
    <text evidence="1">The sequence shown here is derived from an EMBL/GenBank/DDBJ whole genome shotgun (WGS) entry which is preliminary data.</text>
</comment>
<evidence type="ECO:0000313" key="2">
    <source>
        <dbReference type="Proteomes" id="UP001232148"/>
    </source>
</evidence>
<keyword evidence="2" id="KW-1185">Reference proteome</keyword>
<protein>
    <submittedName>
        <fullName evidence="1">Uncharacterized protein</fullName>
    </submittedName>
</protein>
<evidence type="ECO:0000313" key="1">
    <source>
        <dbReference type="EMBL" id="KAK2028187.1"/>
    </source>
</evidence>
<accession>A0AAD9HH28</accession>
<dbReference type="AlphaFoldDB" id="A0AAD9HH28"/>
<gene>
    <name evidence="1" type="ORF">LX32DRAFT_407691</name>
</gene>
<proteinExistence type="predicted"/>
<sequence>MPESNLWCSIRTCVPWHSQRAEYLLRGICISFHCVGGWCGCTECGCASIPKNRLPVGGRHHHLFVHGKLRCMLINRYFVPDWLVVRIHLYSAARSVYPEEGSRDRRLRRRGASAEARQGWLGGQVSGSVHSIRMHACWVNNSASMTGWLRQLCAFRFRLAGLVGGSLGVL</sequence>
<name>A0AAD9HH28_9PEZI</name>
<dbReference type="EMBL" id="MU842882">
    <property type="protein sequence ID" value="KAK2028187.1"/>
    <property type="molecule type" value="Genomic_DNA"/>
</dbReference>